<reference evidence="1 2" key="1">
    <citation type="submission" date="2016-09" db="EMBL/GenBank/DDBJ databases">
        <title>Genome Sequence of Lactobacillus sunkii Strain CG01.</title>
        <authorList>
            <person name="Poehlein A."/>
            <person name="Gabris C."/>
            <person name="Bengelsdorf F.R."/>
            <person name="Duerre P."/>
            <person name="Daniel R."/>
        </authorList>
    </citation>
    <scope>NUCLEOTIDE SEQUENCE [LARGE SCALE GENOMIC DNA]</scope>
    <source>
        <strain evidence="1 2">CG_D</strain>
    </source>
</reference>
<dbReference type="Proteomes" id="UP000177010">
    <property type="component" value="Unassembled WGS sequence"/>
</dbReference>
<proteinExistence type="predicted"/>
<protein>
    <submittedName>
        <fullName evidence="1">Uncharacterized protein</fullName>
    </submittedName>
</protein>
<evidence type="ECO:0000313" key="2">
    <source>
        <dbReference type="Proteomes" id="UP000177010"/>
    </source>
</evidence>
<sequence>MGLRSIFSRLKQTSKRFKANKKTALSGNSELSKLSISENIFQYNSSASAHRLQARNGGHQL</sequence>
<gene>
    <name evidence="1" type="ORF">LASUN_13400</name>
</gene>
<name>A0A1E7XCD8_9LACO</name>
<dbReference type="EMBL" id="MIQE01000012">
    <property type="protein sequence ID" value="OFA10790.1"/>
    <property type="molecule type" value="Genomic_DNA"/>
</dbReference>
<dbReference type="STRING" id="481719.LASUN_13400"/>
<accession>A0A1E7XCD8</accession>
<evidence type="ECO:0000313" key="1">
    <source>
        <dbReference type="EMBL" id="OFA10790.1"/>
    </source>
</evidence>
<comment type="caution">
    <text evidence="1">The sequence shown here is derived from an EMBL/GenBank/DDBJ whole genome shotgun (WGS) entry which is preliminary data.</text>
</comment>
<dbReference type="AlphaFoldDB" id="A0A1E7XCD8"/>
<organism evidence="1 2">
    <name type="scientific">Lentilactobacillus sunkii</name>
    <dbReference type="NCBI Taxonomy" id="481719"/>
    <lineage>
        <taxon>Bacteria</taxon>
        <taxon>Bacillati</taxon>
        <taxon>Bacillota</taxon>
        <taxon>Bacilli</taxon>
        <taxon>Lactobacillales</taxon>
        <taxon>Lactobacillaceae</taxon>
        <taxon>Lentilactobacillus</taxon>
    </lineage>
</organism>